<feature type="transmembrane region" description="Helical" evidence="5">
    <location>
        <begin position="186"/>
        <end position="206"/>
    </location>
</feature>
<evidence type="ECO:0000256" key="1">
    <source>
        <dbReference type="ARBA" id="ARBA00004141"/>
    </source>
</evidence>
<feature type="domain" description="O-antigen ligase-related" evidence="6">
    <location>
        <begin position="196"/>
        <end position="330"/>
    </location>
</feature>
<feature type="transmembrane region" description="Helical" evidence="5">
    <location>
        <begin position="39"/>
        <end position="56"/>
    </location>
</feature>
<evidence type="ECO:0000256" key="2">
    <source>
        <dbReference type="ARBA" id="ARBA00022692"/>
    </source>
</evidence>
<feature type="transmembrane region" description="Helical" evidence="5">
    <location>
        <begin position="355"/>
        <end position="376"/>
    </location>
</feature>
<name>A0A7Y9XUA2_9GAMM</name>
<feature type="transmembrane region" description="Helical" evidence="5">
    <location>
        <begin position="117"/>
        <end position="142"/>
    </location>
</feature>
<organism evidence="7 8">
    <name type="scientific">Phytopseudomonas flavescens</name>
    <dbReference type="NCBI Taxonomy" id="29435"/>
    <lineage>
        <taxon>Bacteria</taxon>
        <taxon>Pseudomonadati</taxon>
        <taxon>Pseudomonadota</taxon>
        <taxon>Gammaproteobacteria</taxon>
        <taxon>Pseudomonadales</taxon>
        <taxon>Pseudomonadaceae</taxon>
        <taxon>Phytopseudomonas</taxon>
    </lineage>
</organism>
<evidence type="ECO:0000256" key="5">
    <source>
        <dbReference type="SAM" id="Phobius"/>
    </source>
</evidence>
<dbReference type="AlphaFoldDB" id="A0A7Y9XUA2"/>
<comment type="subcellular location">
    <subcellularLocation>
        <location evidence="1">Membrane</location>
        <topology evidence="1">Multi-pass membrane protein</topology>
    </subcellularLocation>
</comment>
<feature type="transmembrane region" description="Helical" evidence="5">
    <location>
        <begin position="63"/>
        <end position="86"/>
    </location>
</feature>
<reference evidence="7 8" key="1">
    <citation type="submission" date="2020-07" db="EMBL/GenBank/DDBJ databases">
        <title>Genomic analyses of the natural microbiome of Caenorhabditis elegans.</title>
        <authorList>
            <person name="Samuel B."/>
        </authorList>
    </citation>
    <scope>NUCLEOTIDE SEQUENCE [LARGE SCALE GENOMIC DNA]</scope>
    <source>
        <strain evidence="7 8">BIGb0408</strain>
    </source>
</reference>
<keyword evidence="7" id="KW-0436">Ligase</keyword>
<feature type="transmembrane region" description="Helical" evidence="5">
    <location>
        <begin position="315"/>
        <end position="335"/>
    </location>
</feature>
<evidence type="ECO:0000256" key="3">
    <source>
        <dbReference type="ARBA" id="ARBA00022989"/>
    </source>
</evidence>
<accession>A0A7Y9XUA2</accession>
<evidence type="ECO:0000256" key="4">
    <source>
        <dbReference type="ARBA" id="ARBA00023136"/>
    </source>
</evidence>
<gene>
    <name evidence="7" type="ORF">FHR27_004989</name>
</gene>
<comment type="caution">
    <text evidence="7">The sequence shown here is derived from an EMBL/GenBank/DDBJ whole genome shotgun (WGS) entry which is preliminary data.</text>
</comment>
<keyword evidence="4 5" id="KW-0472">Membrane</keyword>
<feature type="transmembrane region" description="Helical" evidence="5">
    <location>
        <begin position="404"/>
        <end position="426"/>
    </location>
</feature>
<evidence type="ECO:0000313" key="7">
    <source>
        <dbReference type="EMBL" id="NYH76379.1"/>
    </source>
</evidence>
<keyword evidence="2 5" id="KW-0812">Transmembrane</keyword>
<dbReference type="PANTHER" id="PTHR37422">
    <property type="entry name" value="TEICHURONIC ACID BIOSYNTHESIS PROTEIN TUAE"/>
    <property type="match status" value="1"/>
</dbReference>
<keyword evidence="3 5" id="KW-1133">Transmembrane helix</keyword>
<dbReference type="PANTHER" id="PTHR37422:SF13">
    <property type="entry name" value="LIPOPOLYSACCHARIDE BIOSYNTHESIS PROTEIN PA4999-RELATED"/>
    <property type="match status" value="1"/>
</dbReference>
<dbReference type="Proteomes" id="UP000578688">
    <property type="component" value="Unassembled WGS sequence"/>
</dbReference>
<dbReference type="RefSeq" id="WP_179539851.1">
    <property type="nucleotide sequence ID" value="NZ_JACBYV010000001.1"/>
</dbReference>
<dbReference type="InterPro" id="IPR051533">
    <property type="entry name" value="WaaL-like"/>
</dbReference>
<dbReference type="Pfam" id="PF04932">
    <property type="entry name" value="Wzy_C"/>
    <property type="match status" value="1"/>
</dbReference>
<feature type="transmembrane region" description="Helical" evidence="5">
    <location>
        <begin position="212"/>
        <end position="231"/>
    </location>
</feature>
<feature type="transmembrane region" description="Helical" evidence="5">
    <location>
        <begin position="162"/>
        <end position="179"/>
    </location>
</feature>
<proteinExistence type="predicted"/>
<feature type="transmembrane region" description="Helical" evidence="5">
    <location>
        <begin position="238"/>
        <end position="259"/>
    </location>
</feature>
<evidence type="ECO:0000259" key="6">
    <source>
        <dbReference type="Pfam" id="PF04932"/>
    </source>
</evidence>
<sequence length="462" mass="52133">MSVYRTVLFFVFTVFAVCFSATSIFIIFPGYGWHDQQRIGQIILCVFSLAVIFSTPRLKVSPGLVAAGGAVFFLGILSCFNSRYPVWALIEWARYLGLFGVVLLVSFFSVSFSFQRVLLLLSVCVSGLHVFNFWVSYFSAFLTGIRILDASVMFSGFANPRFFAQFQVIVIPIIGLFFAEAVRRDRFWVTALLGFMLITQWCLSFLLGGRGLWFSLFISYFSLALIGRRFIGFCAVQVGFVLLGFFAFYFLFKVIPLFYGMEPVESEVLRTGLSSRETIWLLAWELFLESPWLGVGPMHFSAFYNPIAAHPHQAILQWLCEWGVAATFILLVMFFRGVKRGFLALRCDGASPVDAALWTTLIGALVLAQVDGVFVMPYSETWMAIMAGVAVARWQKGGLSNVSLLRFFWLGGGVFAMAILTFVLLVQAPDVPRAEEKYLDKNVVGWAPRFWHQGWIPMDFDQ</sequence>
<feature type="transmembrane region" description="Helical" evidence="5">
    <location>
        <begin position="7"/>
        <end position="33"/>
    </location>
</feature>
<dbReference type="InterPro" id="IPR007016">
    <property type="entry name" value="O-antigen_ligase-rel_domated"/>
</dbReference>
<dbReference type="GO" id="GO:0016874">
    <property type="term" value="F:ligase activity"/>
    <property type="evidence" value="ECO:0007669"/>
    <property type="project" value="UniProtKB-KW"/>
</dbReference>
<keyword evidence="8" id="KW-1185">Reference proteome</keyword>
<dbReference type="GO" id="GO:0016020">
    <property type="term" value="C:membrane"/>
    <property type="evidence" value="ECO:0007669"/>
    <property type="project" value="UniProtKB-SubCell"/>
</dbReference>
<dbReference type="EMBL" id="JACBYV010000001">
    <property type="protein sequence ID" value="NYH76379.1"/>
    <property type="molecule type" value="Genomic_DNA"/>
</dbReference>
<evidence type="ECO:0000313" key="8">
    <source>
        <dbReference type="Proteomes" id="UP000578688"/>
    </source>
</evidence>
<feature type="transmembrane region" description="Helical" evidence="5">
    <location>
        <begin position="92"/>
        <end position="110"/>
    </location>
</feature>
<protein>
    <submittedName>
        <fullName evidence="7">O-antigen ligase</fullName>
    </submittedName>
</protein>